<dbReference type="Gene3D" id="3.40.50.150">
    <property type="entry name" value="Vaccinia Virus protein VP39"/>
    <property type="match status" value="1"/>
</dbReference>
<comment type="caution">
    <text evidence="2">The sequence shown here is derived from an EMBL/GenBank/DDBJ whole genome shotgun (WGS) entry which is preliminary data.</text>
</comment>
<keyword evidence="3" id="KW-1185">Reference proteome</keyword>
<keyword evidence="2" id="KW-0489">Methyltransferase</keyword>
<dbReference type="AlphaFoldDB" id="A0A3R9EHV4"/>
<reference evidence="2 3" key="1">
    <citation type="submission" date="2018-12" db="EMBL/GenBank/DDBJ databases">
        <title>Amycolatopsis eburnea sp. nov. actinomycete associate with arbuscular mycorrhiza fungal spore.</title>
        <authorList>
            <person name="Lumyong S."/>
            <person name="Chaiya L."/>
        </authorList>
    </citation>
    <scope>NUCLEOTIDE SEQUENCE [LARGE SCALE GENOMIC DNA]</scope>
    <source>
        <strain evidence="2 3">GLM-1</strain>
    </source>
</reference>
<dbReference type="InterPro" id="IPR029063">
    <property type="entry name" value="SAM-dependent_MTases_sf"/>
</dbReference>
<sequence length="290" mass="31380">MTAVLDPLAPGHRGWWERGELLVCHEDGVAVPNALTARLAPSHVTSHFRVYALGRRTLVSHRYRGDELDDDLAGHLAAELDFLAGHFEDIFTGVVRTTVHDPLLAWTVFYANTLAALRRPARSGAIAAFAPVHSRALELVRGRSVLDLGSCFGFLPLRMLAGGLRPIASDVSAGTMGLLSRVASWLGTPLPVLTCDAAAVPLAPKSVDTVTAIHLLEHLPAAHGLAALREMLRVARRRVVVAVPFEAEPNPVFGHVRCFDFAALREWGRCSGVPFTVFEHHGGWLVLDVA</sequence>
<dbReference type="OrthoDB" id="3571292at2"/>
<evidence type="ECO:0000259" key="1">
    <source>
        <dbReference type="Pfam" id="PF08241"/>
    </source>
</evidence>
<dbReference type="EMBL" id="RSEC01000066">
    <property type="protein sequence ID" value="RSD07443.1"/>
    <property type="molecule type" value="Genomic_DNA"/>
</dbReference>
<dbReference type="SUPFAM" id="SSF53335">
    <property type="entry name" value="S-adenosyl-L-methionine-dependent methyltransferases"/>
    <property type="match status" value="1"/>
</dbReference>
<keyword evidence="2" id="KW-0808">Transferase</keyword>
<dbReference type="Proteomes" id="UP000267081">
    <property type="component" value="Unassembled WGS sequence"/>
</dbReference>
<accession>A0A3R9EHV4</accession>
<protein>
    <submittedName>
        <fullName evidence="2">Class I SAM-dependent methyltransferase</fullName>
    </submittedName>
</protein>
<proteinExistence type="predicted"/>
<evidence type="ECO:0000313" key="3">
    <source>
        <dbReference type="Proteomes" id="UP000267081"/>
    </source>
</evidence>
<dbReference type="NCBIfam" id="NF041255">
    <property type="entry name" value="mycofact_MftM"/>
    <property type="match status" value="1"/>
</dbReference>
<gene>
    <name evidence="2" type="ORF">EIY87_47250</name>
</gene>
<feature type="domain" description="Methyltransferase type 11" evidence="1">
    <location>
        <begin position="146"/>
        <end position="238"/>
    </location>
</feature>
<dbReference type="GO" id="GO:0032259">
    <property type="term" value="P:methylation"/>
    <property type="evidence" value="ECO:0007669"/>
    <property type="project" value="UniProtKB-KW"/>
</dbReference>
<dbReference type="InterPro" id="IPR013216">
    <property type="entry name" value="Methyltransf_11"/>
</dbReference>
<dbReference type="GO" id="GO:0008757">
    <property type="term" value="F:S-adenosylmethionine-dependent methyltransferase activity"/>
    <property type="evidence" value="ECO:0007669"/>
    <property type="project" value="InterPro"/>
</dbReference>
<name>A0A3R9EHV4_9PSEU</name>
<evidence type="ECO:0000313" key="2">
    <source>
        <dbReference type="EMBL" id="RSD07443.1"/>
    </source>
</evidence>
<organism evidence="2 3">
    <name type="scientific">Amycolatopsis eburnea</name>
    <dbReference type="NCBI Taxonomy" id="2267691"/>
    <lineage>
        <taxon>Bacteria</taxon>
        <taxon>Bacillati</taxon>
        <taxon>Actinomycetota</taxon>
        <taxon>Actinomycetes</taxon>
        <taxon>Pseudonocardiales</taxon>
        <taxon>Pseudonocardiaceae</taxon>
        <taxon>Amycolatopsis</taxon>
    </lineage>
</organism>
<dbReference type="RefSeq" id="WP_125316642.1">
    <property type="nucleotide sequence ID" value="NZ_RSEC01000066.1"/>
</dbReference>
<dbReference type="Pfam" id="PF08241">
    <property type="entry name" value="Methyltransf_11"/>
    <property type="match status" value="1"/>
</dbReference>